<comment type="caution">
    <text evidence="3">The sequence shown here is derived from an EMBL/GenBank/DDBJ whole genome shotgun (WGS) entry which is preliminary data.</text>
</comment>
<evidence type="ECO:0000259" key="2">
    <source>
        <dbReference type="Pfam" id="PF24789"/>
    </source>
</evidence>
<organism evidence="3 4">
    <name type="scientific">Anaeramoeba flamelloides</name>
    <dbReference type="NCBI Taxonomy" id="1746091"/>
    <lineage>
        <taxon>Eukaryota</taxon>
        <taxon>Metamonada</taxon>
        <taxon>Anaeramoebidae</taxon>
        <taxon>Anaeramoeba</taxon>
    </lineage>
</organism>
<sequence>MVLFCSVENKIINIWKANEKLNNIPIINNFNNNFIGNSIKKKKSVRVNGDKNDGGGGGGDDDDDIQGGFNQDKKQKKIIHLNNLLNSEIIHHENRDNIKKIIVSNILKTPKRKKKKKSKNKKIKKRSLTRQYSKDNLIYSPKISKNKSYSHHEMQEFRSLSLTFEGFVKDEQSHSIDSLNFETENEESSQRSEFDNNEQLNSQTKKLNENNNGCSYHLNLLELENNKKEINLNYDYNLISLPILIIDHYLEGFIEKKINNQKEEEGDKNILKDILKNANNDNNKCSNPNCKKIINDDIFFNKGLINDGGSSGGGDDDDDKKKKKKKKRYKCLYCLKWYCFNYMYPKPCKLNQQINLKFYQKKSILKPERLNNLVFACFSLKEIIFSPKHSQLTSNQKKSQPKQYLRNILKFPYSCILSQVPTDHKSAPIESLMYPNFLTYKNFWFAPENCTKIEILIALGFESEIHEIQLIVDSLGYNQYNVPLIQIFGGNTWKDVEFIGNWDLKNHLNKKKIKIKPGSILTYSLPEKNNCKILKLLSILQQKENENFIDDDDDLKMGMYDKVFVKKQ</sequence>
<evidence type="ECO:0000313" key="3">
    <source>
        <dbReference type="EMBL" id="KAJ3452161.1"/>
    </source>
</evidence>
<protein>
    <submittedName>
        <fullName evidence="3">Phosphoinositide phosphatase sac9-related</fullName>
    </submittedName>
</protein>
<evidence type="ECO:0000313" key="4">
    <source>
        <dbReference type="Proteomes" id="UP001146793"/>
    </source>
</evidence>
<evidence type="ECO:0000256" key="1">
    <source>
        <dbReference type="SAM" id="MobiDB-lite"/>
    </source>
</evidence>
<feature type="compositionally biased region" description="Basic residues" evidence="1">
    <location>
        <begin position="109"/>
        <end position="128"/>
    </location>
</feature>
<reference evidence="3" key="1">
    <citation type="submission" date="2022-08" db="EMBL/GenBank/DDBJ databases">
        <title>Novel sulphate-reducing endosymbionts in the free-living metamonad Anaeramoeba.</title>
        <authorList>
            <person name="Jerlstrom-Hultqvist J."/>
            <person name="Cepicka I."/>
            <person name="Gallot-Lavallee L."/>
            <person name="Salas-Leiva D."/>
            <person name="Curtis B.A."/>
            <person name="Zahonova K."/>
            <person name="Pipaliya S."/>
            <person name="Dacks J."/>
            <person name="Roger A.J."/>
        </authorList>
    </citation>
    <scope>NUCLEOTIDE SEQUENCE</scope>
    <source>
        <strain evidence="3">Busselton2</strain>
    </source>
</reference>
<dbReference type="PANTHER" id="PTHR46817">
    <property type="entry name" value="PHOSPHOINOSITIDE PHOSPHATASE SAC9-RELATED"/>
    <property type="match status" value="1"/>
</dbReference>
<feature type="region of interest" description="Disordered" evidence="1">
    <location>
        <begin position="42"/>
        <end position="69"/>
    </location>
</feature>
<dbReference type="InterPro" id="IPR057553">
    <property type="entry name" value="SAC9_GBDL_2nd"/>
</dbReference>
<gene>
    <name evidence="3" type="ORF">M0812_03925</name>
</gene>
<feature type="compositionally biased region" description="Polar residues" evidence="1">
    <location>
        <begin position="197"/>
        <end position="208"/>
    </location>
</feature>
<accession>A0AAV8AD07</accession>
<dbReference type="EMBL" id="JANTQA010000008">
    <property type="protein sequence ID" value="KAJ3452161.1"/>
    <property type="molecule type" value="Genomic_DNA"/>
</dbReference>
<dbReference type="PANTHER" id="PTHR46817:SF1">
    <property type="entry name" value="SAC DOMAIN-CONTAINING PROTEIN"/>
    <property type="match status" value="1"/>
</dbReference>
<name>A0AAV8AD07_9EUKA</name>
<dbReference type="AlphaFoldDB" id="A0AAV8AD07"/>
<proteinExistence type="predicted"/>
<dbReference type="Proteomes" id="UP001146793">
    <property type="component" value="Unassembled WGS sequence"/>
</dbReference>
<feature type="domain" description="SAC9 second GBDL" evidence="2">
    <location>
        <begin position="409"/>
        <end position="547"/>
    </location>
</feature>
<dbReference type="Pfam" id="PF24789">
    <property type="entry name" value="SAC9_GBDL_2nd"/>
    <property type="match status" value="1"/>
</dbReference>
<feature type="region of interest" description="Disordered" evidence="1">
    <location>
        <begin position="180"/>
        <end position="208"/>
    </location>
</feature>
<feature type="region of interest" description="Disordered" evidence="1">
    <location>
        <begin position="109"/>
        <end position="131"/>
    </location>
</feature>